<evidence type="ECO:0000259" key="2">
    <source>
        <dbReference type="PROSITE" id="PS50878"/>
    </source>
</evidence>
<feature type="compositionally biased region" description="Polar residues" evidence="1">
    <location>
        <begin position="369"/>
        <end position="381"/>
    </location>
</feature>
<evidence type="ECO:0000313" key="3">
    <source>
        <dbReference type="EMBL" id="QHJ73562.1"/>
    </source>
</evidence>
<dbReference type="CDD" id="cd01646">
    <property type="entry name" value="RT_Bac_retron_I"/>
    <property type="match status" value="1"/>
</dbReference>
<accession>A0A6B9SWZ4</accession>
<reference evidence="3 4" key="1">
    <citation type="submission" date="2019-12" db="EMBL/GenBank/DDBJ databases">
        <title>The Isolation and Genome Sequencing of Six Novel Lytic Bacteriophages from the Rumen Active Against Butyrivibrio fibrisolvens.</title>
        <authorList>
            <person name="Friedersdorff J.C.A."/>
            <person name="Kingston-Smith A.H."/>
            <person name="Pachebat J.A."/>
            <person name="Rooke D."/>
            <person name="Creevey C.J."/>
        </authorList>
    </citation>
    <scope>NUCLEOTIDE SEQUENCE [LARGE SCALE GENOMIC DNA]</scope>
</reference>
<dbReference type="GeneID" id="55626599"/>
<keyword evidence="4" id="KW-1185">Reference proteome</keyword>
<sequence length="381" mass="45214">MKTYKHLLEQIADKDNVRKAILNASKRKRHRKDVKQVIENIDYHVEVVHNMLLAGSYKAHVDAPCIVNEGTHHKVRRIRKPHYKYDQIIHHCIIQVLQPILTAPMYEYSCGSIPKRGAHYGKRRLEKWIRNDAKGTKYVFKMDIKHFYESVDQDVLKSMLKAKIKDWRALELIYTVIDSCEKGLPLGNYTSQWFANFMLTPLDHYIKEQLHAKYYMRYMDDIVILGGNKKELHKIHKAIEKYLSERLHLRIKENWQVFRLVYTDRNGRQRGRSLDFMGWQFYREKTILRESIYLRIVRKARHVGKHTTIQGAQGMISYMGYIKHTDCYGTYRDYIRPYVNIGKLKKFTSKRAKKGVLKNGVEKSDRNADNTVSSTRPRQQP</sequence>
<dbReference type="InterPro" id="IPR043502">
    <property type="entry name" value="DNA/RNA_pol_sf"/>
</dbReference>
<dbReference type="PANTHER" id="PTHR34047:SF8">
    <property type="entry name" value="PROTEIN YKFC"/>
    <property type="match status" value="1"/>
</dbReference>
<feature type="domain" description="Reverse transcriptase" evidence="2">
    <location>
        <begin position="1"/>
        <end position="281"/>
    </location>
</feature>
<dbReference type="Proteomes" id="UP000464519">
    <property type="component" value="Segment"/>
</dbReference>
<evidence type="ECO:0000313" key="4">
    <source>
        <dbReference type="Proteomes" id="UP000464519"/>
    </source>
</evidence>
<name>A0A6B9SWZ4_9CAUD</name>
<dbReference type="SUPFAM" id="SSF56672">
    <property type="entry name" value="DNA/RNA polymerases"/>
    <property type="match status" value="1"/>
</dbReference>
<dbReference type="GO" id="GO:0003964">
    <property type="term" value="F:RNA-directed DNA polymerase activity"/>
    <property type="evidence" value="ECO:0007669"/>
    <property type="project" value="UniProtKB-KW"/>
</dbReference>
<organism evidence="3 4">
    <name type="scientific">Butyrivibrio phage Arawn</name>
    <dbReference type="NCBI Taxonomy" id="2724180"/>
    <lineage>
        <taxon>Viruses</taxon>
        <taxon>Duplodnaviria</taxon>
        <taxon>Heunggongvirae</taxon>
        <taxon>Uroviricota</taxon>
        <taxon>Caudoviricetes</taxon>
        <taxon>Arawnvirus</taxon>
        <taxon>Arawnvirus arawn</taxon>
    </lineage>
</organism>
<dbReference type="PROSITE" id="PS50878">
    <property type="entry name" value="RT_POL"/>
    <property type="match status" value="1"/>
</dbReference>
<dbReference type="PANTHER" id="PTHR34047">
    <property type="entry name" value="NUCLEAR INTRON MATURASE 1, MITOCHONDRIAL-RELATED"/>
    <property type="match status" value="1"/>
</dbReference>
<keyword evidence="3" id="KW-0548">Nucleotidyltransferase</keyword>
<keyword evidence="3" id="KW-0695">RNA-directed DNA polymerase</keyword>
<dbReference type="Pfam" id="PF00078">
    <property type="entry name" value="RVT_1"/>
    <property type="match status" value="1"/>
</dbReference>
<feature type="region of interest" description="Disordered" evidence="1">
    <location>
        <begin position="355"/>
        <end position="381"/>
    </location>
</feature>
<protein>
    <submittedName>
        <fullName evidence="3">Reverse transcriptase</fullName>
    </submittedName>
</protein>
<dbReference type="InterPro" id="IPR000477">
    <property type="entry name" value="RT_dom"/>
</dbReference>
<dbReference type="EMBL" id="MN882550">
    <property type="protein sequence ID" value="QHJ73562.1"/>
    <property type="molecule type" value="Genomic_DNA"/>
</dbReference>
<dbReference type="RefSeq" id="YP_009855858.1">
    <property type="nucleotide sequence ID" value="NC_048848.1"/>
</dbReference>
<evidence type="ECO:0000256" key="1">
    <source>
        <dbReference type="SAM" id="MobiDB-lite"/>
    </source>
</evidence>
<proteinExistence type="predicted"/>
<dbReference type="InterPro" id="IPR051083">
    <property type="entry name" value="GrpII_Intron_Splice-Mob/Def"/>
</dbReference>
<keyword evidence="3" id="KW-0808">Transferase</keyword>